<keyword evidence="2" id="KW-1185">Reference proteome</keyword>
<evidence type="ECO:0000313" key="1">
    <source>
        <dbReference type="EMBL" id="VUZ44745.1"/>
    </source>
</evidence>
<proteinExistence type="predicted"/>
<gene>
    <name evidence="1" type="ORF">WMSIL1_LOCUS4920</name>
</gene>
<name>A0A564YBT5_HYMDI</name>
<reference evidence="1 2" key="1">
    <citation type="submission" date="2019-07" db="EMBL/GenBank/DDBJ databases">
        <authorList>
            <person name="Jastrzebski P J."/>
            <person name="Paukszto L."/>
            <person name="Jastrzebski P J."/>
        </authorList>
    </citation>
    <scope>NUCLEOTIDE SEQUENCE [LARGE SCALE GENOMIC DNA]</scope>
    <source>
        <strain evidence="1 2">WMS-il1</strain>
    </source>
</reference>
<organism evidence="1 2">
    <name type="scientific">Hymenolepis diminuta</name>
    <name type="common">Rat tapeworm</name>
    <dbReference type="NCBI Taxonomy" id="6216"/>
    <lineage>
        <taxon>Eukaryota</taxon>
        <taxon>Metazoa</taxon>
        <taxon>Spiralia</taxon>
        <taxon>Lophotrochozoa</taxon>
        <taxon>Platyhelminthes</taxon>
        <taxon>Cestoda</taxon>
        <taxon>Eucestoda</taxon>
        <taxon>Cyclophyllidea</taxon>
        <taxon>Hymenolepididae</taxon>
        <taxon>Hymenolepis</taxon>
    </lineage>
</organism>
<dbReference type="Proteomes" id="UP000321570">
    <property type="component" value="Unassembled WGS sequence"/>
</dbReference>
<protein>
    <submittedName>
        <fullName evidence="1">Uncharacterized protein</fullName>
    </submittedName>
</protein>
<dbReference type="EMBL" id="CABIJS010000144">
    <property type="protein sequence ID" value="VUZ44745.1"/>
    <property type="molecule type" value="Genomic_DNA"/>
</dbReference>
<dbReference type="AlphaFoldDB" id="A0A564YBT5"/>
<sequence>MVNEHVREIRDHGFEAPTVHILNFQPLVKSGKIQVSHQGGRITKFEFWNTSYSFHKCYTTRFPKRSKMK</sequence>
<evidence type="ECO:0000313" key="2">
    <source>
        <dbReference type="Proteomes" id="UP000321570"/>
    </source>
</evidence>
<accession>A0A564YBT5</accession>